<dbReference type="AlphaFoldDB" id="A0A0B0H4G2"/>
<dbReference type="Proteomes" id="UP000030856">
    <property type="component" value="Unassembled WGS sequence"/>
</dbReference>
<dbReference type="Gene3D" id="3.40.640.10">
    <property type="entry name" value="Type I PLP-dependent aspartate aminotransferase-like (Major domain)"/>
    <property type="match status" value="1"/>
</dbReference>
<gene>
    <name evidence="7" type="ORF">JV46_09550</name>
</gene>
<dbReference type="InterPro" id="IPR036388">
    <property type="entry name" value="WH-like_DNA-bd_sf"/>
</dbReference>
<keyword evidence="2" id="KW-0663">Pyridoxal phosphate</keyword>
<dbReference type="EMBL" id="JRAA01000002">
    <property type="protein sequence ID" value="KHF25098.1"/>
    <property type="molecule type" value="Genomic_DNA"/>
</dbReference>
<dbReference type="CDD" id="cd00609">
    <property type="entry name" value="AAT_like"/>
    <property type="match status" value="1"/>
</dbReference>
<dbReference type="InterPro" id="IPR051446">
    <property type="entry name" value="HTH_trans_reg/aminotransferase"/>
</dbReference>
<comment type="caution">
    <text evidence="7">The sequence shown here is derived from an EMBL/GenBank/DDBJ whole genome shotgun (WGS) entry which is preliminary data.</text>
</comment>
<dbReference type="GO" id="GO:0030170">
    <property type="term" value="F:pyridoxal phosphate binding"/>
    <property type="evidence" value="ECO:0007669"/>
    <property type="project" value="InterPro"/>
</dbReference>
<keyword evidence="3" id="KW-0805">Transcription regulation</keyword>
<dbReference type="Pfam" id="PF00155">
    <property type="entry name" value="Aminotran_1_2"/>
    <property type="match status" value="1"/>
</dbReference>
<proteinExistence type="inferred from homology"/>
<dbReference type="SUPFAM" id="SSF46785">
    <property type="entry name" value="Winged helix' DNA-binding domain"/>
    <property type="match status" value="1"/>
</dbReference>
<dbReference type="InterPro" id="IPR015421">
    <property type="entry name" value="PyrdxlP-dep_Trfase_major"/>
</dbReference>
<evidence type="ECO:0000313" key="8">
    <source>
        <dbReference type="Proteomes" id="UP000030856"/>
    </source>
</evidence>
<dbReference type="PANTHER" id="PTHR46577:SF2">
    <property type="entry name" value="TRANSCRIPTIONAL REGULATORY PROTEIN"/>
    <property type="match status" value="1"/>
</dbReference>
<evidence type="ECO:0000256" key="5">
    <source>
        <dbReference type="ARBA" id="ARBA00023163"/>
    </source>
</evidence>
<reference evidence="7 8" key="1">
    <citation type="journal article" date="2014" name="BMC Genomics">
        <title>The genome of the intracellular bacterium of the coastal bivalve, Solemya velum: a blueprint for thriving in and out of symbiosis.</title>
        <authorList>
            <person name="Dmytrenko O."/>
            <person name="Russell S.L."/>
            <person name="Loo W.T."/>
            <person name="Fontanez K.M."/>
            <person name="Liao L."/>
            <person name="Roeselers G."/>
            <person name="Sharma R."/>
            <person name="Stewart F.J."/>
            <person name="Newton I.L."/>
            <person name="Woyke T."/>
            <person name="Wu D."/>
            <person name="Lang J.M."/>
            <person name="Eisen J.A."/>
            <person name="Cavanaugh C.M."/>
        </authorList>
    </citation>
    <scope>NUCLEOTIDE SEQUENCE [LARGE SCALE GENOMIC DNA]</scope>
    <source>
        <strain evidence="7 8">WH</strain>
    </source>
</reference>
<dbReference type="InterPro" id="IPR015424">
    <property type="entry name" value="PyrdxlP-dep_Trfase"/>
</dbReference>
<evidence type="ECO:0000256" key="1">
    <source>
        <dbReference type="ARBA" id="ARBA00005384"/>
    </source>
</evidence>
<dbReference type="RefSeq" id="WP_043117326.1">
    <property type="nucleotide sequence ID" value="NZ_JRAA01000002.1"/>
</dbReference>
<dbReference type="SUPFAM" id="SSF53383">
    <property type="entry name" value="PLP-dependent transferases"/>
    <property type="match status" value="1"/>
</dbReference>
<evidence type="ECO:0000313" key="7">
    <source>
        <dbReference type="EMBL" id="KHF25098.1"/>
    </source>
</evidence>
<evidence type="ECO:0000256" key="4">
    <source>
        <dbReference type="ARBA" id="ARBA00023125"/>
    </source>
</evidence>
<name>A0A0B0H4G2_SOVGS</name>
<dbReference type="InterPro" id="IPR036390">
    <property type="entry name" value="WH_DNA-bd_sf"/>
</dbReference>
<dbReference type="PROSITE" id="PS50949">
    <property type="entry name" value="HTH_GNTR"/>
    <property type="match status" value="1"/>
</dbReference>
<dbReference type="Gene3D" id="3.90.1150.10">
    <property type="entry name" value="Aspartate Aminotransferase, domain 1"/>
    <property type="match status" value="1"/>
</dbReference>
<dbReference type="InterPro" id="IPR000524">
    <property type="entry name" value="Tscrpt_reg_HTH_GntR"/>
</dbReference>
<dbReference type="InterPro" id="IPR015422">
    <property type="entry name" value="PyrdxlP-dep_Trfase_small"/>
</dbReference>
<dbReference type="PANTHER" id="PTHR46577">
    <property type="entry name" value="HTH-TYPE TRANSCRIPTIONAL REGULATORY PROTEIN GABR"/>
    <property type="match status" value="1"/>
</dbReference>
<feature type="domain" description="HTH gntR-type" evidence="6">
    <location>
        <begin position="1"/>
        <end position="69"/>
    </location>
</feature>
<keyword evidence="5" id="KW-0804">Transcription</keyword>
<sequence>MLRHEQVSETIAHMITSGALSPGDKVPSLRKMSQDAGVSISTVSQAYINLEHQGVLEARPQSGFYVTEHAVDTPQAPEMKTTAAEPCCIPFRDLYNTIFSLAGRSDIVPLGAAVPSTSLLPVKGLLRATRRIMTEEPERVVSYAFPPGVRELREQIALAYTRMNTKVDVDQIIITTGATEALALGLQTVTRPGDVVAVESPTYFSVLKLMQQLGLMAVEVPTDPETGMDLDALDQIMETSDVKAVITVPNFQNPLGFTMPDENKQRLVEMLTARSVPLLEDDIYGDLHFGDRRPSPCKRFDTKGIVISCGCYSKNIAPGYRVGWVVPGRYYKEVLERKQAFNSATPTLTQLAVAEFLKSGEYERSLKRIRAALKREVGWVRHMICQHFPSETKVTNPAGGFILWVELPSNVSGRDLFDEALKKNISVTPGVLFSSLRHYRNCIRINCGYDQDTVKEDTFITLGKLIKKLALGK</sequence>
<dbReference type="SMART" id="SM00345">
    <property type="entry name" value="HTH_GNTR"/>
    <property type="match status" value="1"/>
</dbReference>
<accession>A0A0B0H4G2</accession>
<dbReference type="STRING" id="2340.JV46_09550"/>
<keyword evidence="8" id="KW-1185">Reference proteome</keyword>
<dbReference type="CDD" id="cd07377">
    <property type="entry name" value="WHTH_GntR"/>
    <property type="match status" value="1"/>
</dbReference>
<dbReference type="GO" id="GO:0003700">
    <property type="term" value="F:DNA-binding transcription factor activity"/>
    <property type="evidence" value="ECO:0007669"/>
    <property type="project" value="InterPro"/>
</dbReference>
<evidence type="ECO:0000259" key="6">
    <source>
        <dbReference type="PROSITE" id="PS50949"/>
    </source>
</evidence>
<evidence type="ECO:0000256" key="2">
    <source>
        <dbReference type="ARBA" id="ARBA00022898"/>
    </source>
</evidence>
<dbReference type="Gene3D" id="1.10.10.10">
    <property type="entry name" value="Winged helix-like DNA-binding domain superfamily/Winged helix DNA-binding domain"/>
    <property type="match status" value="1"/>
</dbReference>
<keyword evidence="4" id="KW-0238">DNA-binding</keyword>
<dbReference type="GO" id="GO:0003677">
    <property type="term" value="F:DNA binding"/>
    <property type="evidence" value="ECO:0007669"/>
    <property type="project" value="UniProtKB-KW"/>
</dbReference>
<comment type="similarity">
    <text evidence="1">In the C-terminal section; belongs to the class-I pyridoxal-phosphate-dependent aminotransferase family.</text>
</comment>
<dbReference type="Pfam" id="PF00392">
    <property type="entry name" value="GntR"/>
    <property type="match status" value="1"/>
</dbReference>
<dbReference type="InterPro" id="IPR004839">
    <property type="entry name" value="Aminotransferase_I/II_large"/>
</dbReference>
<dbReference type="eggNOG" id="COG1167">
    <property type="taxonomic scope" value="Bacteria"/>
</dbReference>
<protein>
    <submittedName>
        <fullName evidence="7">Transcriptional regulator</fullName>
    </submittedName>
</protein>
<evidence type="ECO:0000256" key="3">
    <source>
        <dbReference type="ARBA" id="ARBA00023015"/>
    </source>
</evidence>
<organism evidence="7 8">
    <name type="scientific">Solemya velum gill symbiont</name>
    <dbReference type="NCBI Taxonomy" id="2340"/>
    <lineage>
        <taxon>Bacteria</taxon>
        <taxon>Pseudomonadati</taxon>
        <taxon>Pseudomonadota</taxon>
        <taxon>Gammaproteobacteria</taxon>
        <taxon>sulfur-oxidizing symbionts</taxon>
    </lineage>
</organism>